<gene>
    <name evidence="3" type="ORF">ACFO0D_04830</name>
</gene>
<dbReference type="InterPro" id="IPR013094">
    <property type="entry name" value="AB_hydrolase_3"/>
</dbReference>
<dbReference type="InterPro" id="IPR050300">
    <property type="entry name" value="GDXG_lipolytic_enzyme"/>
</dbReference>
<comment type="caution">
    <text evidence="3">The sequence shown here is derived from an EMBL/GenBank/DDBJ whole genome shotgun (WGS) entry which is preliminary data.</text>
</comment>
<evidence type="ECO:0000259" key="2">
    <source>
        <dbReference type="Pfam" id="PF07859"/>
    </source>
</evidence>
<dbReference type="PANTHER" id="PTHR48081">
    <property type="entry name" value="AB HYDROLASE SUPERFAMILY PROTEIN C4A8.06C"/>
    <property type="match status" value="1"/>
</dbReference>
<dbReference type="Pfam" id="PF07859">
    <property type="entry name" value="Abhydrolase_3"/>
    <property type="match status" value="1"/>
</dbReference>
<name>A0ABV9I629_9DEIO</name>
<organism evidence="3 4">
    <name type="scientific">Deinococcus hohokamensis</name>
    <dbReference type="NCBI Taxonomy" id="309883"/>
    <lineage>
        <taxon>Bacteria</taxon>
        <taxon>Thermotogati</taxon>
        <taxon>Deinococcota</taxon>
        <taxon>Deinococci</taxon>
        <taxon>Deinococcales</taxon>
        <taxon>Deinococcaceae</taxon>
        <taxon>Deinococcus</taxon>
    </lineage>
</organism>
<evidence type="ECO:0000313" key="3">
    <source>
        <dbReference type="EMBL" id="MFC4637665.1"/>
    </source>
</evidence>
<proteinExistence type="predicted"/>
<protein>
    <submittedName>
        <fullName evidence="3">Alpha/beta hydrolase</fullName>
    </submittedName>
</protein>
<dbReference type="SUPFAM" id="SSF53474">
    <property type="entry name" value="alpha/beta-Hydrolases"/>
    <property type="match status" value="1"/>
</dbReference>
<evidence type="ECO:0000256" key="1">
    <source>
        <dbReference type="ARBA" id="ARBA00022801"/>
    </source>
</evidence>
<dbReference type="EMBL" id="JBHSEI010000002">
    <property type="protein sequence ID" value="MFC4637665.1"/>
    <property type="molecule type" value="Genomic_DNA"/>
</dbReference>
<evidence type="ECO:0000313" key="4">
    <source>
        <dbReference type="Proteomes" id="UP001595952"/>
    </source>
</evidence>
<feature type="domain" description="Alpha/beta hydrolase fold-3" evidence="2">
    <location>
        <begin position="136"/>
        <end position="343"/>
    </location>
</feature>
<accession>A0ABV9I629</accession>
<keyword evidence="4" id="KW-1185">Reference proteome</keyword>
<dbReference type="GO" id="GO:0016787">
    <property type="term" value="F:hydrolase activity"/>
    <property type="evidence" value="ECO:0007669"/>
    <property type="project" value="UniProtKB-KW"/>
</dbReference>
<dbReference type="RefSeq" id="WP_380060702.1">
    <property type="nucleotide sequence ID" value="NZ_JBHSEI010000002.1"/>
</dbReference>
<dbReference type="Gene3D" id="3.40.50.1820">
    <property type="entry name" value="alpha/beta hydrolase"/>
    <property type="match status" value="1"/>
</dbReference>
<reference evidence="4" key="1">
    <citation type="journal article" date="2019" name="Int. J. Syst. Evol. Microbiol.">
        <title>The Global Catalogue of Microorganisms (GCM) 10K type strain sequencing project: providing services to taxonomists for standard genome sequencing and annotation.</title>
        <authorList>
            <consortium name="The Broad Institute Genomics Platform"/>
            <consortium name="The Broad Institute Genome Sequencing Center for Infectious Disease"/>
            <person name="Wu L."/>
            <person name="Ma J."/>
        </authorList>
    </citation>
    <scope>NUCLEOTIDE SEQUENCE [LARGE SCALE GENOMIC DNA]</scope>
    <source>
        <strain evidence="4">CCUG 55995</strain>
    </source>
</reference>
<dbReference type="Proteomes" id="UP001595952">
    <property type="component" value="Unassembled WGS sequence"/>
</dbReference>
<keyword evidence="1 3" id="KW-0378">Hydrolase</keyword>
<dbReference type="InterPro" id="IPR029058">
    <property type="entry name" value="AB_hydrolase_fold"/>
</dbReference>
<dbReference type="PANTHER" id="PTHR48081:SF8">
    <property type="entry name" value="ALPHA_BETA HYDROLASE FOLD-3 DOMAIN-CONTAINING PROTEIN-RELATED"/>
    <property type="match status" value="1"/>
</dbReference>
<sequence>MNQSSLSRNQTNRASTRRIIKVGTLVLLGVVAYRHFRQSRQSADVRTPSTVPLDSRIKALDSLLKKAPGLSVADLTAEEMIQRSGTSQSGPLFRLMTGWPRRGVRQEDRTIPGRAGAIPIRIYTPERPSRAPRPLVLAFHGGGWAQGTLDMADWMNSTVAADLDAVVVSVDYRLAPAHPFPAAVEDSFDALNWCAENKSALGAEGRIGVMGESAGGNLAAVICLLAKEQGGPAVHHQALIYPATDLAGESESRRKYAKGDQVIITTADIDAFERFYIPEGTPRTDWRLSPLRAPSHRHLPPALILVAGHDALHDDGVHYAEVLRAAQVPVAVEEYPAMPHAFISFPYFSRDAGAAMKRVVAEQRKHLKAGL</sequence>